<protein>
    <submittedName>
        <fullName evidence="3">Lipid-binding SYLF domain-containing protein</fullName>
    </submittedName>
</protein>
<keyword evidence="1" id="KW-0732">Signal</keyword>
<dbReference type="InterPro" id="IPR007461">
    <property type="entry name" value="Ysc84_actin-binding"/>
</dbReference>
<name>A0A4R6FJR6_9SPHN</name>
<comment type="caution">
    <text evidence="3">The sequence shown here is derived from an EMBL/GenBank/DDBJ whole genome shotgun (WGS) entry which is preliminary data.</text>
</comment>
<dbReference type="AlphaFoldDB" id="A0A4R6FJR6"/>
<feature type="domain" description="Ysc84 actin-binding" evidence="2">
    <location>
        <begin position="123"/>
        <end position="240"/>
    </location>
</feature>
<proteinExistence type="predicted"/>
<dbReference type="RefSeq" id="WP_133495830.1">
    <property type="nucleotide sequence ID" value="NZ_BMLU01000007.1"/>
</dbReference>
<evidence type="ECO:0000313" key="4">
    <source>
        <dbReference type="Proteomes" id="UP000295493"/>
    </source>
</evidence>
<dbReference type="Proteomes" id="UP000295493">
    <property type="component" value="Unassembled WGS sequence"/>
</dbReference>
<dbReference type="PANTHER" id="PTHR15629">
    <property type="entry name" value="SH3YL1 PROTEIN"/>
    <property type="match status" value="1"/>
</dbReference>
<feature type="signal peptide" evidence="1">
    <location>
        <begin position="1"/>
        <end position="20"/>
    </location>
</feature>
<keyword evidence="4" id="KW-1185">Reference proteome</keyword>
<evidence type="ECO:0000259" key="2">
    <source>
        <dbReference type="Pfam" id="PF04366"/>
    </source>
</evidence>
<dbReference type="PROSITE" id="PS51257">
    <property type="entry name" value="PROKAR_LIPOPROTEIN"/>
    <property type="match status" value="1"/>
</dbReference>
<dbReference type="GO" id="GO:0035091">
    <property type="term" value="F:phosphatidylinositol binding"/>
    <property type="evidence" value="ECO:0007669"/>
    <property type="project" value="TreeGrafter"/>
</dbReference>
<evidence type="ECO:0000256" key="1">
    <source>
        <dbReference type="SAM" id="SignalP"/>
    </source>
</evidence>
<dbReference type="OrthoDB" id="9782434at2"/>
<dbReference type="EMBL" id="SNWD01000007">
    <property type="protein sequence ID" value="TDN81706.1"/>
    <property type="molecule type" value="Genomic_DNA"/>
</dbReference>
<dbReference type="Pfam" id="PF04366">
    <property type="entry name" value="Ysc84"/>
    <property type="match status" value="1"/>
</dbReference>
<dbReference type="InterPro" id="IPR051702">
    <property type="entry name" value="SH3_domain_YSC84-like"/>
</dbReference>
<reference evidence="3 4" key="1">
    <citation type="submission" date="2019-03" db="EMBL/GenBank/DDBJ databases">
        <title>Genomic Encyclopedia of Type Strains, Phase IV (KMG-IV): sequencing the most valuable type-strain genomes for metagenomic binning, comparative biology and taxonomic classification.</title>
        <authorList>
            <person name="Goeker M."/>
        </authorList>
    </citation>
    <scope>NUCLEOTIDE SEQUENCE [LARGE SCALE GENOMIC DNA]</scope>
    <source>
        <strain evidence="3 4">DSM 25059</strain>
    </source>
</reference>
<evidence type="ECO:0000313" key="3">
    <source>
        <dbReference type="EMBL" id="TDN81706.1"/>
    </source>
</evidence>
<organism evidence="3 4">
    <name type="scientific">Stakelama pacifica</name>
    <dbReference type="NCBI Taxonomy" id="517720"/>
    <lineage>
        <taxon>Bacteria</taxon>
        <taxon>Pseudomonadati</taxon>
        <taxon>Pseudomonadota</taxon>
        <taxon>Alphaproteobacteria</taxon>
        <taxon>Sphingomonadales</taxon>
        <taxon>Sphingomonadaceae</taxon>
        <taxon>Stakelama</taxon>
    </lineage>
</organism>
<feature type="chain" id="PRO_5020876614" evidence="1">
    <location>
        <begin position="21"/>
        <end position="241"/>
    </location>
</feature>
<dbReference type="CDD" id="cd11524">
    <property type="entry name" value="SYLF"/>
    <property type="match status" value="1"/>
</dbReference>
<gene>
    <name evidence="3" type="ORF">EV664_107106</name>
</gene>
<sequence length="241" mass="24967">MRIRTSLFIASACASLAACGGGTETATSDNFSQLNGTDTMALGDNDSQAMTDPQQLVTEAAAEVEQMKRDPQLADLLKKAKGVYIVPEFGRGAFIVGGRGGAGVVMAKADGNWTAPAFYDFGALSVGAQAGGSGGQLAFLLMTDDAVNAFMSGNKITLNAESGLTIVNYSANDQASWGKGDIILWSDTEGAYAGATVSVTDLNWDDDDNAQYYGEKVDPARVLTGKASNPKADVLVKALNG</sequence>
<accession>A0A4R6FJR6</accession>
<dbReference type="PANTHER" id="PTHR15629:SF2">
    <property type="entry name" value="SH3 DOMAIN-CONTAINING YSC84-LIKE PROTEIN 1"/>
    <property type="match status" value="1"/>
</dbReference>